<dbReference type="Gene3D" id="3.40.50.300">
    <property type="entry name" value="P-loop containing nucleotide triphosphate hydrolases"/>
    <property type="match status" value="1"/>
</dbReference>
<gene>
    <name evidence="1" type="ORF">CNMCM5623_000845</name>
    <name evidence="2" type="ORF">CNMCM7691_001726</name>
</gene>
<dbReference type="InterPro" id="IPR027417">
    <property type="entry name" value="P-loop_NTPase"/>
</dbReference>
<dbReference type="AlphaFoldDB" id="A0A8H6V966"/>
<sequence length="106" mass="11860">MNTQSFSLAEDQLSNPLIRETGMEVFLSAVDCRYCKDRSATSMQRVLEVECQGCTVLAVMHQLQHFERYDLVGLVDEGRIVELESPAAVLAEGSEFSKLYQAQARA</sequence>
<dbReference type="OrthoDB" id="6500128at2759"/>
<dbReference type="Proteomes" id="UP000654922">
    <property type="component" value="Unassembled WGS sequence"/>
</dbReference>
<name>A0A8H6V966_9EURO</name>
<organism evidence="2 3">
    <name type="scientific">Aspergillus felis</name>
    <dbReference type="NCBI Taxonomy" id="1287682"/>
    <lineage>
        <taxon>Eukaryota</taxon>
        <taxon>Fungi</taxon>
        <taxon>Dikarya</taxon>
        <taxon>Ascomycota</taxon>
        <taxon>Pezizomycotina</taxon>
        <taxon>Eurotiomycetes</taxon>
        <taxon>Eurotiomycetidae</taxon>
        <taxon>Eurotiales</taxon>
        <taxon>Aspergillaceae</taxon>
        <taxon>Aspergillus</taxon>
        <taxon>Aspergillus subgen. Fumigati</taxon>
    </lineage>
</organism>
<keyword evidence="3" id="KW-1185">Reference proteome</keyword>
<protein>
    <submittedName>
        <fullName evidence="2">Uncharacterized protein</fullName>
    </submittedName>
</protein>
<dbReference type="SUPFAM" id="SSF52540">
    <property type="entry name" value="P-loop containing nucleoside triphosphate hydrolases"/>
    <property type="match status" value="1"/>
</dbReference>
<dbReference type="EMBL" id="JACBAG010001786">
    <property type="protein sequence ID" value="KAF7182247.1"/>
    <property type="molecule type" value="Genomic_DNA"/>
</dbReference>
<accession>A0A8H6V966</accession>
<reference evidence="2" key="1">
    <citation type="submission" date="2020-06" db="EMBL/GenBank/DDBJ databases">
        <title>Draft genome sequences of strains closely related to Aspergillus parafelis and Aspergillus hiratsukae.</title>
        <authorList>
            <person name="Dos Santos R.A.C."/>
            <person name="Rivero-Menendez O."/>
            <person name="Steenwyk J.L."/>
            <person name="Mead M.E."/>
            <person name="Goldman G.H."/>
            <person name="Alastruey-Izquierdo A."/>
            <person name="Rokas A."/>
        </authorList>
    </citation>
    <scope>NUCLEOTIDE SEQUENCE</scope>
    <source>
        <strain evidence="1">CNM-CM5623</strain>
        <strain evidence="2">CNM-CM7691</strain>
    </source>
</reference>
<proteinExistence type="predicted"/>
<dbReference type="EMBL" id="JACBAE010001284">
    <property type="protein sequence ID" value="KAF7167521.1"/>
    <property type="molecule type" value="Genomic_DNA"/>
</dbReference>
<comment type="caution">
    <text evidence="2">The sequence shown here is derived from an EMBL/GenBank/DDBJ whole genome shotgun (WGS) entry which is preliminary data.</text>
</comment>
<evidence type="ECO:0000313" key="2">
    <source>
        <dbReference type="EMBL" id="KAF7182247.1"/>
    </source>
</evidence>
<dbReference type="Proteomes" id="UP000641853">
    <property type="component" value="Unassembled WGS sequence"/>
</dbReference>
<evidence type="ECO:0000313" key="3">
    <source>
        <dbReference type="Proteomes" id="UP000641853"/>
    </source>
</evidence>
<evidence type="ECO:0000313" key="1">
    <source>
        <dbReference type="EMBL" id="KAF7167521.1"/>
    </source>
</evidence>